<proteinExistence type="predicted"/>
<organism evidence="1">
    <name type="scientific">Telmatobacter sp. DSM 110680</name>
    <dbReference type="NCBI Taxonomy" id="3036704"/>
    <lineage>
        <taxon>Bacteria</taxon>
        <taxon>Pseudomonadati</taxon>
        <taxon>Acidobacteriota</taxon>
        <taxon>Terriglobia</taxon>
        <taxon>Terriglobales</taxon>
        <taxon>Acidobacteriaceae</taxon>
        <taxon>Telmatobacter</taxon>
    </lineage>
</organism>
<protein>
    <submittedName>
        <fullName evidence="1">Uncharacterized protein</fullName>
    </submittedName>
</protein>
<name>A0AAU7DNJ8_9BACT</name>
<gene>
    <name evidence="1" type="ORF">P8935_08060</name>
</gene>
<dbReference type="EMBL" id="CP121196">
    <property type="protein sequence ID" value="XBH19259.1"/>
    <property type="molecule type" value="Genomic_DNA"/>
</dbReference>
<reference evidence="1" key="1">
    <citation type="submission" date="2023-03" db="EMBL/GenBank/DDBJ databases">
        <title>Edaphobacter sp.</title>
        <authorList>
            <person name="Huber K.J."/>
            <person name="Papendorf J."/>
            <person name="Pilke C."/>
            <person name="Bunk B."/>
            <person name="Sproeer C."/>
            <person name="Pester M."/>
        </authorList>
    </citation>
    <scope>NUCLEOTIDE SEQUENCE</scope>
    <source>
        <strain evidence="1">DSM 110680</strain>
    </source>
</reference>
<dbReference type="AlphaFoldDB" id="A0AAU7DNJ8"/>
<accession>A0AAU7DNJ8</accession>
<evidence type="ECO:0000313" key="1">
    <source>
        <dbReference type="EMBL" id="XBH19259.1"/>
    </source>
</evidence>
<sequence length="93" mass="10610">MKFCCETFRRLHENAGLREFAVFTARYPDSFVFVLQNRALDPEALPPFTESPMSSVSEMLLNYCPSCGVTLKQFYCEDLTELDKSALKLGMGR</sequence>
<dbReference type="RefSeq" id="WP_348264475.1">
    <property type="nucleotide sequence ID" value="NZ_CP121196.1"/>
</dbReference>